<dbReference type="InterPro" id="IPR002657">
    <property type="entry name" value="BilAc:Na_symport/Acr3"/>
</dbReference>
<keyword evidence="8" id="KW-0732">Signal</keyword>
<evidence type="ECO:0000256" key="4">
    <source>
        <dbReference type="ARBA" id="ARBA00022847"/>
    </source>
</evidence>
<evidence type="ECO:0000256" key="6">
    <source>
        <dbReference type="ARBA" id="ARBA00023136"/>
    </source>
</evidence>
<evidence type="ECO:0000313" key="9">
    <source>
        <dbReference type="EMBL" id="CAJ0607256.1"/>
    </source>
</evidence>
<dbReference type="Pfam" id="PF01758">
    <property type="entry name" value="SBF"/>
    <property type="match status" value="1"/>
</dbReference>
<comment type="subcellular location">
    <subcellularLocation>
        <location evidence="1">Membrane</location>
        <topology evidence="1">Multi-pass membrane protein</topology>
    </subcellularLocation>
</comment>
<keyword evidence="6 7" id="KW-0472">Membrane</keyword>
<keyword evidence="10" id="KW-1185">Reference proteome</keyword>
<organism evidence="9 10">
    <name type="scientific">Cylicocyclus nassatus</name>
    <name type="common">Nematode worm</name>
    <dbReference type="NCBI Taxonomy" id="53992"/>
    <lineage>
        <taxon>Eukaryota</taxon>
        <taxon>Metazoa</taxon>
        <taxon>Ecdysozoa</taxon>
        <taxon>Nematoda</taxon>
        <taxon>Chromadorea</taxon>
        <taxon>Rhabditida</taxon>
        <taxon>Rhabditina</taxon>
        <taxon>Rhabditomorpha</taxon>
        <taxon>Strongyloidea</taxon>
        <taxon>Strongylidae</taxon>
        <taxon>Cylicocyclus</taxon>
    </lineage>
</organism>
<evidence type="ECO:0000313" key="10">
    <source>
        <dbReference type="Proteomes" id="UP001176961"/>
    </source>
</evidence>
<keyword evidence="5 7" id="KW-1133">Transmembrane helix</keyword>
<dbReference type="Gene3D" id="1.20.1530.20">
    <property type="match status" value="1"/>
</dbReference>
<feature type="transmembrane region" description="Helical" evidence="7">
    <location>
        <begin position="131"/>
        <end position="150"/>
    </location>
</feature>
<protein>
    <submittedName>
        <fullName evidence="9">Uncharacterized protein</fullName>
    </submittedName>
</protein>
<gene>
    <name evidence="9" type="ORF">CYNAS_LOCUS19239</name>
</gene>
<feature type="signal peptide" evidence="8">
    <location>
        <begin position="1"/>
        <end position="21"/>
    </location>
</feature>
<keyword evidence="4" id="KW-0769">Symport</keyword>
<dbReference type="AlphaFoldDB" id="A0AA36HBF6"/>
<feature type="transmembrane region" description="Helical" evidence="7">
    <location>
        <begin position="358"/>
        <end position="381"/>
    </location>
</feature>
<dbReference type="EMBL" id="CATQJL010000316">
    <property type="protein sequence ID" value="CAJ0607256.1"/>
    <property type="molecule type" value="Genomic_DNA"/>
</dbReference>
<feature type="transmembrane region" description="Helical" evidence="7">
    <location>
        <begin position="387"/>
        <end position="410"/>
    </location>
</feature>
<accession>A0AA36HBF6</accession>
<evidence type="ECO:0000256" key="1">
    <source>
        <dbReference type="ARBA" id="ARBA00004141"/>
    </source>
</evidence>
<evidence type="ECO:0000256" key="2">
    <source>
        <dbReference type="ARBA" id="ARBA00006528"/>
    </source>
</evidence>
<evidence type="ECO:0000256" key="7">
    <source>
        <dbReference type="SAM" id="Phobius"/>
    </source>
</evidence>
<feature type="transmembrane region" description="Helical" evidence="7">
    <location>
        <begin position="267"/>
        <end position="287"/>
    </location>
</feature>
<evidence type="ECO:0000256" key="8">
    <source>
        <dbReference type="SAM" id="SignalP"/>
    </source>
</evidence>
<feature type="transmembrane region" description="Helical" evidence="7">
    <location>
        <begin position="327"/>
        <end position="351"/>
    </location>
</feature>
<feature type="chain" id="PRO_5041365434" evidence="8">
    <location>
        <begin position="22"/>
        <end position="466"/>
    </location>
</feature>
<evidence type="ECO:0000256" key="5">
    <source>
        <dbReference type="ARBA" id="ARBA00022989"/>
    </source>
</evidence>
<comment type="caution">
    <text evidence="9">The sequence shown here is derived from an EMBL/GenBank/DDBJ whole genome shotgun (WGS) entry which is preliminary data.</text>
</comment>
<feature type="transmembrane region" description="Helical" evidence="7">
    <location>
        <begin position="228"/>
        <end position="247"/>
    </location>
</feature>
<dbReference type="InterPro" id="IPR004710">
    <property type="entry name" value="Bilac:Na_transpt"/>
</dbReference>
<dbReference type="PANTHER" id="PTHR10361">
    <property type="entry name" value="SODIUM-BILE ACID COTRANSPORTER"/>
    <property type="match status" value="1"/>
</dbReference>
<reference evidence="9" key="1">
    <citation type="submission" date="2023-07" db="EMBL/GenBank/DDBJ databases">
        <authorList>
            <consortium name="CYATHOMIX"/>
        </authorList>
    </citation>
    <scope>NUCLEOTIDE SEQUENCE</scope>
    <source>
        <strain evidence="9">N/A</strain>
    </source>
</reference>
<name>A0AA36HBF6_CYLNA</name>
<evidence type="ECO:0000256" key="3">
    <source>
        <dbReference type="ARBA" id="ARBA00022692"/>
    </source>
</evidence>
<dbReference type="InterPro" id="IPR038770">
    <property type="entry name" value="Na+/solute_symporter_sf"/>
</dbReference>
<sequence length="466" mass="51959">MSVRTILFVVVFSLHVTAVAATIDVTYAPKEFTNFRTGEKRTLTVQVRDSSTSPTPDVRNVSVKCVDTFICKILSYPDRVILIKDENYSASFRIEVEALFLGVTQLNITVGNEPVEPYVLRLHRSNRDEIVTSYFTIFIAIFVVIISFMMGTQLEPKRIMGIVRKPVGPTVGFFCQFGLMPTLGFLLAEYGLPADDIATKLALFSVSTCPGGGKSSFWTIIFSGNLDLSISMTFTQTLAALVMMPLWMSTAGKHFTDAHVKIPFGNILSGLAGLMVPSACGMVMAHYRPQYIEAISKWIKRLSWAAMIVISCFAIYANYYIFWLITWPIVLCGCTLPWLGYLTALIIAMLFRQEWKDCITIAIETGIQNIGIAMLLVLWCLPEPEASIAVTIIFVVAIMTDKPLLLIWLLSRLYMRCCKGDTVAQIDDNPKKISLTDAITSESLKQKPVEGDKELRGISVKAEKER</sequence>
<feature type="transmembrane region" description="Helical" evidence="7">
    <location>
        <begin position="299"/>
        <end position="321"/>
    </location>
</feature>
<dbReference type="Proteomes" id="UP001176961">
    <property type="component" value="Unassembled WGS sequence"/>
</dbReference>
<dbReference type="GO" id="GO:0016020">
    <property type="term" value="C:membrane"/>
    <property type="evidence" value="ECO:0007669"/>
    <property type="project" value="UniProtKB-SubCell"/>
</dbReference>
<keyword evidence="4" id="KW-0813">Transport</keyword>
<comment type="similarity">
    <text evidence="2">Belongs to the bile acid:sodium symporter (BASS) (TC 2.A.28) family.</text>
</comment>
<dbReference type="GO" id="GO:0015293">
    <property type="term" value="F:symporter activity"/>
    <property type="evidence" value="ECO:0007669"/>
    <property type="project" value="UniProtKB-KW"/>
</dbReference>
<dbReference type="PANTHER" id="PTHR10361:SF28">
    <property type="entry name" value="P3 PROTEIN-RELATED"/>
    <property type="match status" value="1"/>
</dbReference>
<keyword evidence="3 7" id="KW-0812">Transmembrane</keyword>
<proteinExistence type="inferred from homology"/>